<proteinExistence type="predicted"/>
<keyword evidence="2" id="KW-1185">Reference proteome</keyword>
<dbReference type="Proteomes" id="UP000315295">
    <property type="component" value="Unassembled WGS sequence"/>
</dbReference>
<reference evidence="1 2" key="1">
    <citation type="journal article" date="2019" name="G3 (Bethesda)">
        <title>Sequencing of a Wild Apple (Malus baccata) Genome Unravels the Differences Between Cultivated and Wild Apple Species Regarding Disease Resistance and Cold Tolerance.</title>
        <authorList>
            <person name="Chen X."/>
        </authorList>
    </citation>
    <scope>NUCLEOTIDE SEQUENCE [LARGE SCALE GENOMIC DNA]</scope>
    <source>
        <strain evidence="2">cv. Shandingzi</strain>
        <tissue evidence="1">Leaves</tissue>
    </source>
</reference>
<protein>
    <submittedName>
        <fullName evidence="1">Uncharacterized protein</fullName>
    </submittedName>
</protein>
<gene>
    <name evidence="1" type="ORF">C1H46_004932</name>
</gene>
<dbReference type="AlphaFoldDB" id="A0A540NEH5"/>
<evidence type="ECO:0000313" key="2">
    <source>
        <dbReference type="Proteomes" id="UP000315295"/>
    </source>
</evidence>
<organism evidence="1 2">
    <name type="scientific">Malus baccata</name>
    <name type="common">Siberian crab apple</name>
    <name type="synonym">Pyrus baccata</name>
    <dbReference type="NCBI Taxonomy" id="106549"/>
    <lineage>
        <taxon>Eukaryota</taxon>
        <taxon>Viridiplantae</taxon>
        <taxon>Streptophyta</taxon>
        <taxon>Embryophyta</taxon>
        <taxon>Tracheophyta</taxon>
        <taxon>Spermatophyta</taxon>
        <taxon>Magnoliopsida</taxon>
        <taxon>eudicotyledons</taxon>
        <taxon>Gunneridae</taxon>
        <taxon>Pentapetalae</taxon>
        <taxon>rosids</taxon>
        <taxon>fabids</taxon>
        <taxon>Rosales</taxon>
        <taxon>Rosaceae</taxon>
        <taxon>Amygdaloideae</taxon>
        <taxon>Maleae</taxon>
        <taxon>Malus</taxon>
    </lineage>
</organism>
<sequence>MDRSIEKEDKAGEEDPCDIEKGRLLRELPTRIRDGYIESKVSVEIGLMDLASLEANYEAVNFVHAQLLVAMLPFASLE</sequence>
<evidence type="ECO:0000313" key="1">
    <source>
        <dbReference type="EMBL" id="TQE09439.1"/>
    </source>
</evidence>
<dbReference type="EMBL" id="VIEB01000057">
    <property type="protein sequence ID" value="TQE09439.1"/>
    <property type="molecule type" value="Genomic_DNA"/>
</dbReference>
<accession>A0A540NEH5</accession>
<comment type="caution">
    <text evidence="1">The sequence shown here is derived from an EMBL/GenBank/DDBJ whole genome shotgun (WGS) entry which is preliminary data.</text>
</comment>
<name>A0A540NEH5_MALBA</name>